<feature type="region of interest" description="Disordered" evidence="1">
    <location>
        <begin position="140"/>
        <end position="230"/>
    </location>
</feature>
<evidence type="ECO:0000256" key="1">
    <source>
        <dbReference type="SAM" id="MobiDB-lite"/>
    </source>
</evidence>
<dbReference type="AlphaFoldDB" id="A0A7J6MHU9"/>
<evidence type="ECO:0000313" key="3">
    <source>
        <dbReference type="Proteomes" id="UP000570595"/>
    </source>
</evidence>
<evidence type="ECO:0000313" key="2">
    <source>
        <dbReference type="EMBL" id="KAF4671182.1"/>
    </source>
</evidence>
<sequence length="272" mass="28954">MVCSFATTTTTTNVFDKFCDGEVSKEVGCCTEGLKPLPEEASVSLGGSAMLDMIQTEEGRAQLNQQQKPLVELLNRKAQKLGLGLTIVSKGFAEPSFIIKAKTSTMCPTPEPQAKLSDDAVAAVNGDESGNEDLLDATKIGEVNPGHNHHQYNDLSDTSSDGTITEVEDEYAVPEPPIKKQRTQSGELHKEAPQDTSAMVQRKRAIRKESLSRGRRKGGNQQQDGGNSGTAAASPLMIFCNLNGRDEAGKGAMSLVVEGLDGVDKTLVVSAC</sequence>
<dbReference type="OrthoDB" id="448537at2759"/>
<accession>A0A7J6MHU9</accession>
<name>A0A7J6MHU9_PEROL</name>
<dbReference type="EMBL" id="JABAHT010000003">
    <property type="protein sequence ID" value="KAF4671182.1"/>
    <property type="molecule type" value="Genomic_DNA"/>
</dbReference>
<dbReference type="Proteomes" id="UP000570595">
    <property type="component" value="Unassembled WGS sequence"/>
</dbReference>
<protein>
    <submittedName>
        <fullName evidence="2">Uncharacterized protein</fullName>
    </submittedName>
</protein>
<feature type="compositionally biased region" description="Polar residues" evidence="1">
    <location>
        <begin position="153"/>
        <end position="163"/>
    </location>
</feature>
<reference evidence="2 3" key="1">
    <citation type="submission" date="2020-04" db="EMBL/GenBank/DDBJ databases">
        <title>Perkinsus olseni comparative genomics.</title>
        <authorList>
            <person name="Bogema D.R."/>
        </authorList>
    </citation>
    <scope>NUCLEOTIDE SEQUENCE [LARGE SCALE GENOMIC DNA]</scope>
    <source>
        <strain evidence="2">ATCC PRA-179</strain>
    </source>
</reference>
<comment type="caution">
    <text evidence="2">The sequence shown here is derived from an EMBL/GenBank/DDBJ whole genome shotgun (WGS) entry which is preliminary data.</text>
</comment>
<organism evidence="2 3">
    <name type="scientific">Perkinsus olseni</name>
    <name type="common">Perkinsus atlanticus</name>
    <dbReference type="NCBI Taxonomy" id="32597"/>
    <lineage>
        <taxon>Eukaryota</taxon>
        <taxon>Sar</taxon>
        <taxon>Alveolata</taxon>
        <taxon>Perkinsozoa</taxon>
        <taxon>Perkinsea</taxon>
        <taxon>Perkinsida</taxon>
        <taxon>Perkinsidae</taxon>
        <taxon>Perkinsus</taxon>
    </lineage>
</organism>
<gene>
    <name evidence="2" type="ORF">FOZ61_005405</name>
</gene>
<proteinExistence type="predicted"/>